<keyword evidence="2" id="KW-0813">Transport</keyword>
<gene>
    <name evidence="11" type="ORF">D2962_00680</name>
</gene>
<evidence type="ECO:0000256" key="9">
    <source>
        <dbReference type="SAM" id="Phobius"/>
    </source>
</evidence>
<dbReference type="RefSeq" id="WP_122013805.1">
    <property type="nucleotide sequence ID" value="NZ_CP033169.1"/>
</dbReference>
<feature type="transmembrane region" description="Helical" evidence="9">
    <location>
        <begin position="282"/>
        <end position="302"/>
    </location>
</feature>
<evidence type="ECO:0000313" key="12">
    <source>
        <dbReference type="Proteomes" id="UP000280960"/>
    </source>
</evidence>
<name>A0A3G2R1Z2_9FIRM</name>
<feature type="transmembrane region" description="Helical" evidence="9">
    <location>
        <begin position="200"/>
        <end position="221"/>
    </location>
</feature>
<keyword evidence="12" id="KW-1185">Reference proteome</keyword>
<dbReference type="PANTHER" id="PTHR33451">
    <property type="entry name" value="MALATE-2H(+)/NA(+)-LACTATE ANTIPORTER"/>
    <property type="match status" value="1"/>
</dbReference>
<keyword evidence="5 9" id="KW-0812">Transmembrane</keyword>
<dbReference type="Pfam" id="PF03553">
    <property type="entry name" value="Na_H_antiporter"/>
    <property type="match status" value="2"/>
</dbReference>
<keyword evidence="7 9" id="KW-0472">Membrane</keyword>
<evidence type="ECO:0000256" key="4">
    <source>
        <dbReference type="ARBA" id="ARBA00022475"/>
    </source>
</evidence>
<feature type="transmembrane region" description="Helical" evidence="9">
    <location>
        <begin position="233"/>
        <end position="262"/>
    </location>
</feature>
<dbReference type="EMBL" id="CP033169">
    <property type="protein sequence ID" value="AYO29315.1"/>
    <property type="molecule type" value="Genomic_DNA"/>
</dbReference>
<dbReference type="AlphaFoldDB" id="A0A3G2R1Z2"/>
<evidence type="ECO:0000259" key="10">
    <source>
        <dbReference type="Pfam" id="PF03553"/>
    </source>
</evidence>
<comment type="similarity">
    <text evidence="8">Belongs to the NhaC Na(+)/H(+) (TC 2.A.35) antiporter family.</text>
</comment>
<feature type="domain" description="Na+/H+ antiporter NhaC-like C-terminal" evidence="10">
    <location>
        <begin position="238"/>
        <end position="425"/>
    </location>
</feature>
<feature type="transmembrane region" description="Helical" evidence="9">
    <location>
        <begin position="407"/>
        <end position="426"/>
    </location>
</feature>
<evidence type="ECO:0000256" key="1">
    <source>
        <dbReference type="ARBA" id="ARBA00004651"/>
    </source>
</evidence>
<proteinExistence type="inferred from homology"/>
<evidence type="ECO:0000256" key="6">
    <source>
        <dbReference type="ARBA" id="ARBA00022989"/>
    </source>
</evidence>
<dbReference type="PANTHER" id="PTHR33451:SF5">
    <property type="entry name" value="NA+_H+ ANTIPORTER"/>
    <property type="match status" value="1"/>
</dbReference>
<dbReference type="InterPro" id="IPR018461">
    <property type="entry name" value="Na/H_Antiport_NhaC-like_C"/>
</dbReference>
<evidence type="ECO:0000256" key="2">
    <source>
        <dbReference type="ARBA" id="ARBA00022448"/>
    </source>
</evidence>
<comment type="subcellular location">
    <subcellularLocation>
        <location evidence="1">Cell membrane</location>
        <topology evidence="1">Multi-pass membrane protein</topology>
    </subcellularLocation>
</comment>
<keyword evidence="4" id="KW-1003">Cell membrane</keyword>
<evidence type="ECO:0000256" key="8">
    <source>
        <dbReference type="ARBA" id="ARBA00038435"/>
    </source>
</evidence>
<evidence type="ECO:0000256" key="5">
    <source>
        <dbReference type="ARBA" id="ARBA00022692"/>
    </source>
</evidence>
<organism evidence="11 12">
    <name type="scientific">Biomaibacter acetigenes</name>
    <dbReference type="NCBI Taxonomy" id="2316383"/>
    <lineage>
        <taxon>Bacteria</taxon>
        <taxon>Bacillati</taxon>
        <taxon>Bacillota</taxon>
        <taxon>Clostridia</taxon>
        <taxon>Thermosediminibacterales</taxon>
        <taxon>Tepidanaerobacteraceae</taxon>
        <taxon>Biomaibacter</taxon>
    </lineage>
</organism>
<protein>
    <submittedName>
        <fullName evidence="11">Na+/H+ antiporter NhaC family protein</fullName>
    </submittedName>
</protein>
<feature type="transmembrane region" description="Helical" evidence="9">
    <location>
        <begin position="76"/>
        <end position="95"/>
    </location>
</feature>
<feature type="transmembrane region" description="Helical" evidence="9">
    <location>
        <begin position="115"/>
        <end position="141"/>
    </location>
</feature>
<sequence length="436" mass="45777">MEQRKNPVALLPLVVFLVLFLGTGIYFNVKGVDFAFYQLPSPVAAIVGIIIAFIIGKGSIDEKMDTFVKGVGESNIVIMCMIYLLAGGFSTVAKAMGGVDSTVNFGLSIIPPGLILPGIFIIAAFVATAMGTSMGTIAAVAPIAADMAVKAHLPLAVAVGAVVGGAMFGDNLSMISDTTIAATRTQGCAMKDKFIMNFKIALPAALLTIILMIIFGVSGQIPAGLQYNVLKIFPYLAVLILALVGMNVFLVLILGILLAGVIGLADGSFTLIGFTQKIYEGFGSMQEIFILSLLIGGLAALITKEGGIDYLLDAISRRIKSVKGAELGIGALVSVADICTANNTVAIVITGPMAKKISDENGVDPRRSASMLDIFSCVWQGIIPYGAQLLLAGSISKLSPIEIMPTLYYPYLLGIMALVAIGFGFPRVKKNRLKIR</sequence>
<feature type="transmembrane region" description="Helical" evidence="9">
    <location>
        <begin position="374"/>
        <end position="395"/>
    </location>
</feature>
<evidence type="ECO:0000256" key="7">
    <source>
        <dbReference type="ARBA" id="ARBA00023136"/>
    </source>
</evidence>
<dbReference type="KEGG" id="bacg:D2962_00680"/>
<accession>A0A3G2R1Z2</accession>
<feature type="transmembrane region" description="Helical" evidence="9">
    <location>
        <begin position="153"/>
        <end position="169"/>
    </location>
</feature>
<keyword evidence="3" id="KW-0050">Antiport</keyword>
<reference evidence="11 12" key="1">
    <citation type="submission" date="2018-10" db="EMBL/GenBank/DDBJ databases">
        <authorList>
            <person name="Zhang X."/>
        </authorList>
    </citation>
    <scope>NUCLEOTIDE SEQUENCE [LARGE SCALE GENOMIC DNA]</scope>
    <source>
        <strain evidence="11 12">SK-G1</strain>
    </source>
</reference>
<evidence type="ECO:0000256" key="3">
    <source>
        <dbReference type="ARBA" id="ARBA00022449"/>
    </source>
</evidence>
<feature type="transmembrane region" description="Helical" evidence="9">
    <location>
        <begin position="35"/>
        <end position="55"/>
    </location>
</feature>
<evidence type="ECO:0000313" key="11">
    <source>
        <dbReference type="EMBL" id="AYO29315.1"/>
    </source>
</evidence>
<dbReference type="GO" id="GO:0005886">
    <property type="term" value="C:plasma membrane"/>
    <property type="evidence" value="ECO:0007669"/>
    <property type="project" value="UniProtKB-SubCell"/>
</dbReference>
<dbReference type="InterPro" id="IPR052180">
    <property type="entry name" value="NhaC_Na-H+_Antiporter"/>
</dbReference>
<dbReference type="Proteomes" id="UP000280960">
    <property type="component" value="Chromosome"/>
</dbReference>
<dbReference type="GO" id="GO:0015297">
    <property type="term" value="F:antiporter activity"/>
    <property type="evidence" value="ECO:0007669"/>
    <property type="project" value="UniProtKB-KW"/>
</dbReference>
<feature type="domain" description="Na+/H+ antiporter NhaC-like C-terminal" evidence="10">
    <location>
        <begin position="43"/>
        <end position="217"/>
    </location>
</feature>
<keyword evidence="6 9" id="KW-1133">Transmembrane helix</keyword>
<feature type="transmembrane region" description="Helical" evidence="9">
    <location>
        <begin position="7"/>
        <end position="29"/>
    </location>
</feature>